<accession>A0A9P3UU21</accession>
<dbReference type="EMBL" id="BRPK01000018">
    <property type="protein sequence ID" value="GLB44742.1"/>
    <property type="molecule type" value="Genomic_DNA"/>
</dbReference>
<evidence type="ECO:0000256" key="2">
    <source>
        <dbReference type="ARBA" id="ARBA00022617"/>
    </source>
</evidence>
<feature type="transmembrane region" description="Helical" evidence="8">
    <location>
        <begin position="160"/>
        <end position="178"/>
    </location>
</feature>
<dbReference type="GO" id="GO:0016020">
    <property type="term" value="C:membrane"/>
    <property type="evidence" value="ECO:0007669"/>
    <property type="project" value="UniProtKB-SubCell"/>
</dbReference>
<evidence type="ECO:0000256" key="5">
    <source>
        <dbReference type="ARBA" id="ARBA00022989"/>
    </source>
</evidence>
<reference evidence="9" key="1">
    <citation type="submission" date="2022-07" db="EMBL/GenBank/DDBJ databases">
        <title>The genome of Lyophyllum shimeji provides insight into the initial evolution of ectomycorrhizal fungal genome.</title>
        <authorList>
            <person name="Kobayashi Y."/>
            <person name="Shibata T."/>
            <person name="Hirakawa H."/>
            <person name="Shigenobu S."/>
            <person name="Nishiyama T."/>
            <person name="Yamada A."/>
            <person name="Hasebe M."/>
            <person name="Kawaguchi M."/>
        </authorList>
    </citation>
    <scope>NUCLEOTIDE SEQUENCE</scope>
    <source>
        <strain evidence="9">AT787</strain>
    </source>
</reference>
<keyword evidence="5 8" id="KW-1133">Transmembrane helix</keyword>
<dbReference type="InterPro" id="IPR014314">
    <property type="entry name" value="Succ_DH_cytb556"/>
</dbReference>
<name>A0A9P3UU21_LYOSH</name>
<dbReference type="OrthoDB" id="588261at2759"/>
<evidence type="ECO:0000256" key="8">
    <source>
        <dbReference type="SAM" id="Phobius"/>
    </source>
</evidence>
<dbReference type="SUPFAM" id="SSF81343">
    <property type="entry name" value="Fumarate reductase respiratory complex transmembrane subunits"/>
    <property type="match status" value="1"/>
</dbReference>
<keyword evidence="7 8" id="KW-0472">Membrane</keyword>
<keyword evidence="4" id="KW-0479">Metal-binding</keyword>
<dbReference type="GO" id="GO:0046872">
    <property type="term" value="F:metal ion binding"/>
    <property type="evidence" value="ECO:0007669"/>
    <property type="project" value="UniProtKB-KW"/>
</dbReference>
<dbReference type="Gene3D" id="1.20.1300.10">
    <property type="entry name" value="Fumarate reductase/succinate dehydrogenase, transmembrane subunit"/>
    <property type="match status" value="1"/>
</dbReference>
<dbReference type="PROSITE" id="PS01001">
    <property type="entry name" value="SDH_CYT_2"/>
    <property type="match status" value="1"/>
</dbReference>
<evidence type="ECO:0000256" key="7">
    <source>
        <dbReference type="ARBA" id="ARBA00023136"/>
    </source>
</evidence>
<keyword evidence="10" id="KW-1185">Reference proteome</keyword>
<dbReference type="PANTHER" id="PTHR10978">
    <property type="entry name" value="SUCCINATE DEHYDROGENASE CYTOCHROME B560 SUBUNIT"/>
    <property type="match status" value="1"/>
</dbReference>
<dbReference type="InterPro" id="IPR034804">
    <property type="entry name" value="SQR/QFR_C/D"/>
</dbReference>
<dbReference type="AlphaFoldDB" id="A0A9P3UU21"/>
<comment type="caution">
    <text evidence="9">The sequence shown here is derived from an EMBL/GenBank/DDBJ whole genome shotgun (WGS) entry which is preliminary data.</text>
</comment>
<evidence type="ECO:0000313" key="9">
    <source>
        <dbReference type="EMBL" id="GLB44742.1"/>
    </source>
</evidence>
<dbReference type="GO" id="GO:0006099">
    <property type="term" value="P:tricarboxylic acid cycle"/>
    <property type="evidence" value="ECO:0007669"/>
    <property type="project" value="InterPro"/>
</dbReference>
<dbReference type="GO" id="GO:0009055">
    <property type="term" value="F:electron transfer activity"/>
    <property type="evidence" value="ECO:0007669"/>
    <property type="project" value="InterPro"/>
</dbReference>
<evidence type="ECO:0000256" key="3">
    <source>
        <dbReference type="ARBA" id="ARBA00022692"/>
    </source>
</evidence>
<evidence type="ECO:0000256" key="4">
    <source>
        <dbReference type="ARBA" id="ARBA00022723"/>
    </source>
</evidence>
<dbReference type="NCBIfam" id="TIGR02970">
    <property type="entry name" value="succ_dehyd_cytB"/>
    <property type="match status" value="1"/>
</dbReference>
<dbReference type="Pfam" id="PF01127">
    <property type="entry name" value="Sdh_cyt"/>
    <property type="match status" value="1"/>
</dbReference>
<sequence length="179" mass="19891">MMSTRALGLGPSLRKAAFSPKILRNSLVLRNAVQRRSIQTVKMPESKTMEILNRQRLRRPSSPHFTIYQPQLTWLGSIFNRVTGAALGVVLYGFSIGYLFAPESFSSAHVIETVAGLPDAIKYFGKFALALPATFHTFNGIRHLVWDTGKWLSLEGCYRSGYAVLAATGISTLALVFYY</sequence>
<protein>
    <submittedName>
        <fullName evidence="9">Succinate dehydrogenase/Fumarate reductase transmembrane subunit</fullName>
    </submittedName>
</protein>
<dbReference type="PANTHER" id="PTHR10978:SF5">
    <property type="entry name" value="SUCCINATE DEHYDROGENASE CYTOCHROME B560 SUBUNIT, MITOCHONDRIAL"/>
    <property type="match status" value="1"/>
</dbReference>
<dbReference type="CDD" id="cd03499">
    <property type="entry name" value="SQR_TypeC_SdhC"/>
    <property type="match status" value="1"/>
</dbReference>
<dbReference type="GO" id="GO:0006121">
    <property type="term" value="P:mitochondrial electron transport, succinate to ubiquinone"/>
    <property type="evidence" value="ECO:0007669"/>
    <property type="project" value="TreeGrafter"/>
</dbReference>
<dbReference type="GO" id="GO:0005739">
    <property type="term" value="C:mitochondrion"/>
    <property type="evidence" value="ECO:0007669"/>
    <property type="project" value="GOC"/>
</dbReference>
<evidence type="ECO:0000256" key="1">
    <source>
        <dbReference type="ARBA" id="ARBA00004141"/>
    </source>
</evidence>
<dbReference type="InterPro" id="IPR000701">
    <property type="entry name" value="SuccDH_FuR_B_TM-su"/>
</dbReference>
<evidence type="ECO:0000256" key="6">
    <source>
        <dbReference type="ARBA" id="ARBA00023004"/>
    </source>
</evidence>
<keyword evidence="3 8" id="KW-0812">Transmembrane</keyword>
<gene>
    <name evidence="9" type="primary">SDH3</name>
    <name evidence="9" type="ORF">LshimejAT787_1800790</name>
</gene>
<proteinExistence type="predicted"/>
<feature type="transmembrane region" description="Helical" evidence="8">
    <location>
        <begin position="78"/>
        <end position="101"/>
    </location>
</feature>
<dbReference type="Proteomes" id="UP001063166">
    <property type="component" value="Unassembled WGS sequence"/>
</dbReference>
<organism evidence="9 10">
    <name type="scientific">Lyophyllum shimeji</name>
    <name type="common">Hon-shimeji</name>
    <name type="synonym">Tricholoma shimeji</name>
    <dbReference type="NCBI Taxonomy" id="47721"/>
    <lineage>
        <taxon>Eukaryota</taxon>
        <taxon>Fungi</taxon>
        <taxon>Dikarya</taxon>
        <taxon>Basidiomycota</taxon>
        <taxon>Agaricomycotina</taxon>
        <taxon>Agaricomycetes</taxon>
        <taxon>Agaricomycetidae</taxon>
        <taxon>Agaricales</taxon>
        <taxon>Tricholomatineae</taxon>
        <taxon>Lyophyllaceae</taxon>
        <taxon>Lyophyllum</taxon>
    </lineage>
</organism>
<dbReference type="InterPro" id="IPR018495">
    <property type="entry name" value="Succ_DH_cyt_bsu_CS"/>
</dbReference>
<keyword evidence="6" id="KW-0408">Iron</keyword>
<comment type="subcellular location">
    <subcellularLocation>
        <location evidence="1">Membrane</location>
        <topology evidence="1">Multi-pass membrane protein</topology>
    </subcellularLocation>
</comment>
<evidence type="ECO:0000313" key="10">
    <source>
        <dbReference type="Proteomes" id="UP001063166"/>
    </source>
</evidence>
<keyword evidence="2" id="KW-0349">Heme</keyword>